<dbReference type="InParanoid" id="A0A6J0BZI1"/>
<dbReference type="AlphaFoldDB" id="A0A6J0BZI1"/>
<dbReference type="OrthoDB" id="3200163at2759"/>
<keyword evidence="2" id="KW-0719">Serine esterase</keyword>
<name>A0A6J0BZI1_NEOLC</name>
<dbReference type="EC" id="3.1.1.-" evidence="6"/>
<dbReference type="InterPro" id="IPR019819">
    <property type="entry name" value="Carboxylesterase_B_CS"/>
</dbReference>
<keyword evidence="7" id="KW-0812">Transmembrane</keyword>
<evidence type="ECO:0000256" key="2">
    <source>
        <dbReference type="ARBA" id="ARBA00022487"/>
    </source>
</evidence>
<gene>
    <name evidence="10" type="primary">LOC107224144</name>
</gene>
<comment type="similarity">
    <text evidence="1 6">Belongs to the type-B carboxylesterase/lipase family.</text>
</comment>
<dbReference type="PANTHER" id="PTHR43142:SF12">
    <property type="entry name" value="CARBOXYLESTERASE TYPE B DOMAIN-CONTAINING PROTEIN-RELATED"/>
    <property type="match status" value="1"/>
</dbReference>
<dbReference type="KEGG" id="nlo:107224144"/>
<dbReference type="InterPro" id="IPR029058">
    <property type="entry name" value="AB_hydrolase_fold"/>
</dbReference>
<protein>
    <recommendedName>
        <fullName evidence="6">Carboxylic ester hydrolase</fullName>
        <ecNumber evidence="6">3.1.1.-</ecNumber>
    </recommendedName>
</protein>
<evidence type="ECO:0000256" key="5">
    <source>
        <dbReference type="ARBA" id="ARBA00023180"/>
    </source>
</evidence>
<dbReference type="InterPro" id="IPR019826">
    <property type="entry name" value="Carboxylesterase_B_AS"/>
</dbReference>
<dbReference type="Pfam" id="PF00135">
    <property type="entry name" value="COesterase"/>
    <property type="match status" value="1"/>
</dbReference>
<dbReference type="PANTHER" id="PTHR43142">
    <property type="entry name" value="CARBOXYLIC ESTER HYDROLASE"/>
    <property type="match status" value="1"/>
</dbReference>
<feature type="chain" id="PRO_5045012614" description="Carboxylic ester hydrolase" evidence="6">
    <location>
        <begin position="23"/>
        <end position="577"/>
    </location>
</feature>
<proteinExistence type="inferred from homology"/>
<keyword evidence="7" id="KW-1133">Transmembrane helix</keyword>
<dbReference type="GeneID" id="107224144"/>
<dbReference type="Proteomes" id="UP000829291">
    <property type="component" value="Chromosome 2"/>
</dbReference>
<keyword evidence="3 6" id="KW-0378">Hydrolase</keyword>
<dbReference type="Gene3D" id="3.40.50.1820">
    <property type="entry name" value="alpha/beta hydrolase"/>
    <property type="match status" value="1"/>
</dbReference>
<evidence type="ECO:0000256" key="4">
    <source>
        <dbReference type="ARBA" id="ARBA00023157"/>
    </source>
</evidence>
<dbReference type="RefSeq" id="XP_015519573.2">
    <property type="nucleotide sequence ID" value="XM_015664087.2"/>
</dbReference>
<dbReference type="PROSITE" id="PS00941">
    <property type="entry name" value="CARBOXYLESTERASE_B_2"/>
    <property type="match status" value="1"/>
</dbReference>
<evidence type="ECO:0000256" key="3">
    <source>
        <dbReference type="ARBA" id="ARBA00022801"/>
    </source>
</evidence>
<accession>A0A6J0BZI1</accession>
<keyword evidence="7" id="KW-0472">Membrane</keyword>
<keyword evidence="9" id="KW-1185">Reference proteome</keyword>
<dbReference type="GO" id="GO:0052689">
    <property type="term" value="F:carboxylic ester hydrolase activity"/>
    <property type="evidence" value="ECO:0007669"/>
    <property type="project" value="UniProtKB-KW"/>
</dbReference>
<keyword evidence="4" id="KW-1015">Disulfide bond</keyword>
<sequence length="577" mass="62818">MILTKMFAIILPLICLTGRVSGLNATVTVGDLGTVIGLEETSTWTGRTIYAFRGIPYAEAPVGDLRFRPPVSVSSWNGTWNGTEFGVVCPQNSGIGTPLSGVDEDCLTLNVYVPEVNSEDTALPVMIYLHGGTFMSGYAQLYEPHQLLEEDVILVVPQFRLGPLGLLCLQTDEVPGNVQFLDQIMAMQWVQDNIGYFGGDPDSVTLFGQSSGAASVNLHQISPLSTGLFHKVILQSGSAYAPWVMDYNPVQTATRLGAVMGCNQTNTTELAACFKELTVQTILDGFATYLATYSAGGLTEIGGHRAVIQTAGTQKFLEEDPLTLISKGQFSQIPMIAGATKHDGSFALAEYYTSYFVPYGFAENTQFLKYNLTSFILSAFGVEDLTGGVGQTLTYAHFNEDDIGDFLAMVPGIIDICSVFAFKAPIFQMLQTNSLYNSSYLYRFGYFGTNNVLVSAEDLPFETGVGHSDELFYLFPLSSNLSDTDVTVAKRMVSLWTTFATSGVPIADDKTWESMSTPFGPYLIIDEEFYDGTNYLSEYTIARDEGMTAVDRSAASGIAPPSIIILATTLWSIFIRR</sequence>
<feature type="domain" description="Carboxylesterase type B" evidence="8">
    <location>
        <begin position="31"/>
        <end position="529"/>
    </location>
</feature>
<keyword evidence="6" id="KW-0732">Signal</keyword>
<feature type="signal peptide" evidence="6">
    <location>
        <begin position="1"/>
        <end position="22"/>
    </location>
</feature>
<evidence type="ECO:0000313" key="10">
    <source>
        <dbReference type="RefSeq" id="XP_015519573.2"/>
    </source>
</evidence>
<evidence type="ECO:0000256" key="6">
    <source>
        <dbReference type="RuleBase" id="RU361235"/>
    </source>
</evidence>
<reference evidence="10" key="1">
    <citation type="submission" date="2025-08" db="UniProtKB">
        <authorList>
            <consortium name="RefSeq"/>
        </authorList>
    </citation>
    <scope>IDENTIFICATION</scope>
    <source>
        <tissue evidence="10">Thorax and Abdomen</tissue>
    </source>
</reference>
<evidence type="ECO:0000259" key="8">
    <source>
        <dbReference type="Pfam" id="PF00135"/>
    </source>
</evidence>
<dbReference type="PROSITE" id="PS00122">
    <property type="entry name" value="CARBOXYLESTERASE_B_1"/>
    <property type="match status" value="1"/>
</dbReference>
<evidence type="ECO:0000313" key="9">
    <source>
        <dbReference type="Proteomes" id="UP000829291"/>
    </source>
</evidence>
<evidence type="ECO:0000256" key="7">
    <source>
        <dbReference type="SAM" id="Phobius"/>
    </source>
</evidence>
<dbReference type="InterPro" id="IPR002018">
    <property type="entry name" value="CarbesteraseB"/>
</dbReference>
<organism evidence="10">
    <name type="scientific">Neodiprion lecontei</name>
    <name type="common">Redheaded pine sawfly</name>
    <dbReference type="NCBI Taxonomy" id="441921"/>
    <lineage>
        <taxon>Eukaryota</taxon>
        <taxon>Metazoa</taxon>
        <taxon>Ecdysozoa</taxon>
        <taxon>Arthropoda</taxon>
        <taxon>Hexapoda</taxon>
        <taxon>Insecta</taxon>
        <taxon>Pterygota</taxon>
        <taxon>Neoptera</taxon>
        <taxon>Endopterygota</taxon>
        <taxon>Hymenoptera</taxon>
        <taxon>Tenthredinoidea</taxon>
        <taxon>Diprionidae</taxon>
        <taxon>Diprioninae</taxon>
        <taxon>Neodiprion</taxon>
    </lineage>
</organism>
<feature type="transmembrane region" description="Helical" evidence="7">
    <location>
        <begin position="558"/>
        <end position="575"/>
    </location>
</feature>
<evidence type="ECO:0000256" key="1">
    <source>
        <dbReference type="ARBA" id="ARBA00005964"/>
    </source>
</evidence>
<dbReference type="SUPFAM" id="SSF53474">
    <property type="entry name" value="alpha/beta-Hydrolases"/>
    <property type="match status" value="1"/>
</dbReference>
<keyword evidence="5" id="KW-0325">Glycoprotein</keyword>